<dbReference type="KEGG" id="pna:Pnap_1194"/>
<gene>
    <name evidence="2" type="ordered locus">Pnap_1194</name>
</gene>
<dbReference type="SMART" id="SM00849">
    <property type="entry name" value="Lactamase_B"/>
    <property type="match status" value="1"/>
</dbReference>
<dbReference type="OrthoDB" id="9803916at2"/>
<dbReference type="EMBL" id="CP000529">
    <property type="protein sequence ID" value="ABM36509.1"/>
    <property type="molecule type" value="Genomic_DNA"/>
</dbReference>
<dbReference type="InterPro" id="IPR001279">
    <property type="entry name" value="Metallo-B-lactamas"/>
</dbReference>
<dbReference type="AlphaFoldDB" id="A1VLI1"/>
<dbReference type="PANTHER" id="PTHR47619:SF1">
    <property type="entry name" value="EXODEOXYRIBONUCLEASE WALJ"/>
    <property type="match status" value="1"/>
</dbReference>
<feature type="domain" description="Metallo-beta-lactamase" evidence="1">
    <location>
        <begin position="12"/>
        <end position="181"/>
    </location>
</feature>
<organism evidence="2 3">
    <name type="scientific">Polaromonas naphthalenivorans (strain CJ2)</name>
    <dbReference type="NCBI Taxonomy" id="365044"/>
    <lineage>
        <taxon>Bacteria</taxon>
        <taxon>Pseudomonadati</taxon>
        <taxon>Pseudomonadota</taxon>
        <taxon>Betaproteobacteria</taxon>
        <taxon>Burkholderiales</taxon>
        <taxon>Comamonadaceae</taxon>
        <taxon>Polaromonas</taxon>
    </lineage>
</organism>
<dbReference type="STRING" id="365044.Pnap_1194"/>
<evidence type="ECO:0000259" key="1">
    <source>
        <dbReference type="SMART" id="SM00849"/>
    </source>
</evidence>
<accession>A1VLI1</accession>
<dbReference type="RefSeq" id="WP_011800602.1">
    <property type="nucleotide sequence ID" value="NC_008781.1"/>
</dbReference>
<dbReference type="Gene3D" id="3.60.15.10">
    <property type="entry name" value="Ribonuclease Z/Hydroxyacylglutathione hydrolase-like"/>
    <property type="match status" value="1"/>
</dbReference>
<dbReference type="InterPro" id="IPR052533">
    <property type="entry name" value="WalJ/YycJ-like"/>
</dbReference>
<proteinExistence type="predicted"/>
<dbReference type="Proteomes" id="UP000000644">
    <property type="component" value="Chromosome"/>
</dbReference>
<dbReference type="InterPro" id="IPR036866">
    <property type="entry name" value="RibonucZ/Hydroxyglut_hydro"/>
</dbReference>
<keyword evidence="3" id="KW-1185">Reference proteome</keyword>
<name>A1VLI1_POLNA</name>
<dbReference type="eggNOG" id="COG1235">
    <property type="taxonomic scope" value="Bacteria"/>
</dbReference>
<dbReference type="SUPFAM" id="SSF56281">
    <property type="entry name" value="Metallo-hydrolase/oxidoreductase"/>
    <property type="match status" value="1"/>
</dbReference>
<reference evidence="3" key="1">
    <citation type="journal article" date="2009" name="Environ. Microbiol.">
        <title>The genome of Polaromonas naphthalenivorans strain CJ2, isolated from coal tar-contaminated sediment, reveals physiological and metabolic versatility and evolution through extensive horizontal gene transfer.</title>
        <authorList>
            <person name="Yagi J.M."/>
            <person name="Sims D."/>
            <person name="Brettin T."/>
            <person name="Bruce D."/>
            <person name="Madsen E.L."/>
        </authorList>
    </citation>
    <scope>NUCLEOTIDE SEQUENCE [LARGE SCALE GENOMIC DNA]</scope>
    <source>
        <strain evidence="3">CJ2</strain>
    </source>
</reference>
<sequence>MLRFKSLGSGSGGNSTLVEACGLVPFRILIDCGLGIRQLVLRLAEVDLRPEDIHAVFITHEHGDHIGCALTLALRHRIPVWMSQGTHSAIGAPDFEGLLHTARDEKAIDLGGLQLMPFTVPHDAREPLQLSCTDGSAKLGILTDLGHATPHVMAHLQACDALLLESNHDTELLSQSVYPAFLKRRVGGDYGHLSNAAAAGIACAANHSGLKHVVAAHLSAQNNRPDLAQDALSNALGCHRSDIVVAGAASGTPWLQI</sequence>
<evidence type="ECO:0000313" key="2">
    <source>
        <dbReference type="EMBL" id="ABM36509.1"/>
    </source>
</evidence>
<dbReference type="PANTHER" id="PTHR47619">
    <property type="entry name" value="METALLO-HYDROLASE YYCJ-RELATED"/>
    <property type="match status" value="1"/>
</dbReference>
<dbReference type="HOGENOM" id="CLU_073253_1_0_4"/>
<protein>
    <submittedName>
        <fullName evidence="2">Beta-lactamase domain protein</fullName>
    </submittedName>
</protein>
<dbReference type="Pfam" id="PF12706">
    <property type="entry name" value="Lactamase_B_2"/>
    <property type="match status" value="1"/>
</dbReference>
<evidence type="ECO:0000313" key="3">
    <source>
        <dbReference type="Proteomes" id="UP000000644"/>
    </source>
</evidence>